<dbReference type="GO" id="GO:0015276">
    <property type="term" value="F:ligand-gated monoatomic ion channel activity"/>
    <property type="evidence" value="ECO:0007669"/>
    <property type="project" value="InterPro"/>
</dbReference>
<dbReference type="Pfam" id="PF10613">
    <property type="entry name" value="Lig_chan-Glu_bd"/>
    <property type="match status" value="1"/>
</dbReference>
<evidence type="ECO:0000256" key="8">
    <source>
        <dbReference type="ARBA" id="ARBA00023136"/>
    </source>
</evidence>
<dbReference type="GO" id="GO:0050906">
    <property type="term" value="P:detection of stimulus involved in sensory perception"/>
    <property type="evidence" value="ECO:0007669"/>
    <property type="project" value="UniProtKB-ARBA"/>
</dbReference>
<keyword evidence="5 13" id="KW-0812">Transmembrane</keyword>
<evidence type="ECO:0000256" key="4">
    <source>
        <dbReference type="ARBA" id="ARBA00022475"/>
    </source>
</evidence>
<feature type="transmembrane region" description="Helical" evidence="13">
    <location>
        <begin position="340"/>
        <end position="358"/>
    </location>
</feature>
<evidence type="ECO:0000313" key="16">
    <source>
        <dbReference type="Proteomes" id="UP000826195"/>
    </source>
</evidence>
<dbReference type="InterPro" id="IPR019594">
    <property type="entry name" value="Glu/Gly-bd"/>
</dbReference>
<accession>A0AAV7HL07</accession>
<dbReference type="Pfam" id="PF00060">
    <property type="entry name" value="Lig_chan"/>
    <property type="match status" value="1"/>
</dbReference>
<keyword evidence="11" id="KW-1071">Ligand-gated ion channel</keyword>
<comment type="subcellular location">
    <subcellularLocation>
        <location evidence="1">Cell membrane</location>
        <topology evidence="1">Multi-pass membrane protein</topology>
    </subcellularLocation>
</comment>
<evidence type="ECO:0000256" key="9">
    <source>
        <dbReference type="ARBA" id="ARBA00023170"/>
    </source>
</evidence>
<keyword evidence="6 13" id="KW-1133">Transmembrane helix</keyword>
<dbReference type="SUPFAM" id="SSF53850">
    <property type="entry name" value="Periplasmic binding protein-like II"/>
    <property type="match status" value="1"/>
</dbReference>
<evidence type="ECO:0000313" key="15">
    <source>
        <dbReference type="EMBL" id="KAH0540511.1"/>
    </source>
</evidence>
<gene>
    <name evidence="15" type="ORF">KQX54_017861</name>
</gene>
<evidence type="ECO:0000256" key="11">
    <source>
        <dbReference type="ARBA" id="ARBA00023286"/>
    </source>
</evidence>
<evidence type="ECO:0000256" key="1">
    <source>
        <dbReference type="ARBA" id="ARBA00004651"/>
    </source>
</evidence>
<evidence type="ECO:0000256" key="3">
    <source>
        <dbReference type="ARBA" id="ARBA00022448"/>
    </source>
</evidence>
<dbReference type="PANTHER" id="PTHR42643:SF24">
    <property type="entry name" value="IONOTROPIC RECEPTOR 60A"/>
    <property type="match status" value="1"/>
</dbReference>
<comment type="similarity">
    <text evidence="2">Belongs to the glutamate-gated ion channel (TC 1.A.10.1) family.</text>
</comment>
<name>A0AAV7HL07_COTGL</name>
<keyword evidence="10" id="KW-0325">Glycoprotein</keyword>
<dbReference type="PANTHER" id="PTHR42643">
    <property type="entry name" value="IONOTROPIC RECEPTOR 20A-RELATED"/>
    <property type="match status" value="1"/>
</dbReference>
<evidence type="ECO:0000256" key="13">
    <source>
        <dbReference type="SAM" id="Phobius"/>
    </source>
</evidence>
<evidence type="ECO:0000256" key="5">
    <source>
        <dbReference type="ARBA" id="ARBA00022692"/>
    </source>
</evidence>
<reference evidence="15 16" key="1">
    <citation type="journal article" date="2021" name="J. Hered.">
        <title>A chromosome-level genome assembly of the parasitoid wasp, Cotesia glomerata (Hymenoptera: Braconidae).</title>
        <authorList>
            <person name="Pinto B.J."/>
            <person name="Weis J.J."/>
            <person name="Gamble T."/>
            <person name="Ode P.J."/>
            <person name="Paul R."/>
            <person name="Zaspel J.M."/>
        </authorList>
    </citation>
    <scope>NUCLEOTIDE SEQUENCE [LARGE SCALE GENOMIC DNA]</scope>
    <source>
        <strain evidence="15">CgM1</strain>
    </source>
</reference>
<evidence type="ECO:0000256" key="7">
    <source>
        <dbReference type="ARBA" id="ARBA00023065"/>
    </source>
</evidence>
<dbReference type="InterPro" id="IPR052192">
    <property type="entry name" value="Insect_Ionotropic_Sensory_Rcpt"/>
</dbReference>
<dbReference type="EMBL" id="JAHXZJ010002609">
    <property type="protein sequence ID" value="KAH0540511.1"/>
    <property type="molecule type" value="Genomic_DNA"/>
</dbReference>
<keyword evidence="4" id="KW-1003">Cell membrane</keyword>
<dbReference type="Proteomes" id="UP000826195">
    <property type="component" value="Unassembled WGS sequence"/>
</dbReference>
<evidence type="ECO:0000256" key="12">
    <source>
        <dbReference type="ARBA" id="ARBA00023303"/>
    </source>
</evidence>
<evidence type="ECO:0000256" key="10">
    <source>
        <dbReference type="ARBA" id="ARBA00023180"/>
    </source>
</evidence>
<evidence type="ECO:0000256" key="6">
    <source>
        <dbReference type="ARBA" id="ARBA00022989"/>
    </source>
</evidence>
<organism evidence="15 16">
    <name type="scientific">Cotesia glomerata</name>
    <name type="common">Lepidopteran parasitic wasp</name>
    <name type="synonym">Apanteles glomeratus</name>
    <dbReference type="NCBI Taxonomy" id="32391"/>
    <lineage>
        <taxon>Eukaryota</taxon>
        <taxon>Metazoa</taxon>
        <taxon>Ecdysozoa</taxon>
        <taxon>Arthropoda</taxon>
        <taxon>Hexapoda</taxon>
        <taxon>Insecta</taxon>
        <taxon>Pterygota</taxon>
        <taxon>Neoptera</taxon>
        <taxon>Endopterygota</taxon>
        <taxon>Hymenoptera</taxon>
        <taxon>Apocrita</taxon>
        <taxon>Ichneumonoidea</taxon>
        <taxon>Braconidae</taxon>
        <taxon>Microgastrinae</taxon>
        <taxon>Cotesia</taxon>
    </lineage>
</organism>
<dbReference type="Gene3D" id="3.40.190.10">
    <property type="entry name" value="Periplasmic binding protein-like II"/>
    <property type="match status" value="1"/>
</dbReference>
<keyword evidence="3" id="KW-0813">Transport</keyword>
<protein>
    <recommendedName>
        <fullName evidence="14">Ionotropic glutamate receptor C-terminal domain-containing protein</fullName>
    </recommendedName>
</protein>
<keyword evidence="16" id="KW-1185">Reference proteome</keyword>
<dbReference type="Gene3D" id="1.10.287.70">
    <property type="match status" value="1"/>
</dbReference>
<keyword evidence="9" id="KW-0675">Receptor</keyword>
<comment type="caution">
    <text evidence="15">The sequence shown here is derived from an EMBL/GenBank/DDBJ whole genome shotgun (WGS) entry which is preliminary data.</text>
</comment>
<feature type="transmembrane region" description="Helical" evidence="13">
    <location>
        <begin position="577"/>
        <end position="598"/>
    </location>
</feature>
<keyword evidence="8 13" id="KW-0472">Membrane</keyword>
<dbReference type="InterPro" id="IPR001320">
    <property type="entry name" value="Iontro_rcpt_C"/>
</dbReference>
<proteinExistence type="inferred from homology"/>
<evidence type="ECO:0000259" key="14">
    <source>
        <dbReference type="SMART" id="SM00079"/>
    </source>
</evidence>
<dbReference type="AlphaFoldDB" id="A0AAV7HL07"/>
<dbReference type="SMART" id="SM00079">
    <property type="entry name" value="PBPe"/>
    <property type="match status" value="1"/>
</dbReference>
<keyword evidence="12" id="KW-0407">Ion channel</keyword>
<feature type="domain" description="Ionotropic glutamate receptor C-terminal" evidence="14">
    <location>
        <begin position="222"/>
        <end position="562"/>
    </location>
</feature>
<evidence type="ECO:0000256" key="2">
    <source>
        <dbReference type="ARBA" id="ARBA00008685"/>
    </source>
</evidence>
<keyword evidence="7" id="KW-0406">Ion transport</keyword>
<dbReference type="GO" id="GO:0005886">
    <property type="term" value="C:plasma membrane"/>
    <property type="evidence" value="ECO:0007669"/>
    <property type="project" value="UniProtKB-SubCell"/>
</dbReference>
<sequence>MMIFLCPEYREIIIVVIMKVILSSSSQSQSCSLDYRPLVLSLNNEYRTSGILFTSSKNYLSDELSTFVGNMIKNISNNGILSTVIDYNELTTEIEYYESKITRPLLVFVINEERDLIVLETLSKTIDMNYPVWLIIFTGSSKNNSMCDYCLNTSVNELSLSFRTEMIVWCCCNPNYLHEWWSIDGKIFRKGYFGNWSYETGVQGVDKNSLFAVRSAVNAPLRIAYVTNSVFFKYKNGKMGAFMGDILSELTKTLNITPLMKSESIFGIYNKDEKTWTGMVGSVWRRDVDMGVGEVTMTVERREILDFTLPLILSPCRLYFREPNSTLQWSAYFEAFSSDIWMIMISMIVLIPALITLIKIHQSKKMISHIIAENYLNVWGIFCQQGLSEFPARTSLRIVYFAMLVSAFILSAAYSAALISFLAVSQDKLPFSSLDEFVEDGTYKFLVLKDSADYDLITYSKDPIWVELKKLMKAEPLLPPSVYEGFYQVCIEKAAFYASDAMRMSMNNTFPCDITYIETGRYDSLAMVLPHKSPYTGILNHQIHKFRDRGILNKFIQKHFNKKETKINTYNAVTIRGVAPILVVFTGGITFAIILLVIEKVIFFYARYTATTRSGSVTPINVQHFQHSFSFKVKGHNNFINGATKVNNDNDKFLFPLKNYYP</sequence>
<feature type="transmembrane region" description="Helical" evidence="13">
    <location>
        <begin position="398"/>
        <end position="424"/>
    </location>
</feature>